<organism evidence="1 2">
    <name type="scientific">Azotobacter beijerinckii</name>
    <dbReference type="NCBI Taxonomy" id="170623"/>
    <lineage>
        <taxon>Bacteria</taxon>
        <taxon>Pseudomonadati</taxon>
        <taxon>Pseudomonadota</taxon>
        <taxon>Gammaproteobacteria</taxon>
        <taxon>Pseudomonadales</taxon>
        <taxon>Pseudomonadaceae</taxon>
        <taxon>Azotobacter</taxon>
    </lineage>
</organism>
<gene>
    <name evidence="1" type="ORF">SAMN04244574_04605</name>
</gene>
<protein>
    <recommendedName>
        <fullName evidence="3">BRO family, N-terminal domain</fullName>
    </recommendedName>
</protein>
<name>A0A1I4IJ33_9GAMM</name>
<accession>A0A1I4IJ33</accession>
<sequence>KQDVRIFSLRGAHLIGMLAKTKPSKGFRRWVLDVLDGMTDTPPEPHDPAPTPFSSPAVPEFIALRYNGHPLRVTRMAGGFWYGSHGLARALGYLTNAKINFGLRGEAQLRVVPHRGKTLAVINHVAMLEVVGRAPAQVAQPFMRWLSVVLPGRFGDAAPTLPASVDPLARVTGDSKQLAFDYFAQCRQAVTHAGGSVPAWDSGAEQRIADDMAALLVSNRRWLLAFADGVPVLKAVQDNTVLLNIDDTEHLARLLREQVPAAALPDLVDTACRRLAGLVEGGR</sequence>
<dbReference type="AlphaFoldDB" id="A0A1I4IJ33"/>
<evidence type="ECO:0000313" key="1">
    <source>
        <dbReference type="EMBL" id="SFL53786.1"/>
    </source>
</evidence>
<feature type="non-terminal residue" evidence="1">
    <location>
        <position position="1"/>
    </location>
</feature>
<dbReference type="RefSeq" id="WP_090944677.1">
    <property type="nucleotide sequence ID" value="NZ_FOSX01000159.1"/>
</dbReference>
<evidence type="ECO:0008006" key="3">
    <source>
        <dbReference type="Google" id="ProtNLM"/>
    </source>
</evidence>
<evidence type="ECO:0000313" key="2">
    <source>
        <dbReference type="Proteomes" id="UP000199579"/>
    </source>
</evidence>
<dbReference type="EMBL" id="FOSX01000159">
    <property type="protein sequence ID" value="SFL53786.1"/>
    <property type="molecule type" value="Genomic_DNA"/>
</dbReference>
<proteinExistence type="predicted"/>
<dbReference type="Proteomes" id="UP000199579">
    <property type="component" value="Unassembled WGS sequence"/>
</dbReference>
<reference evidence="1 2" key="1">
    <citation type="submission" date="2016-10" db="EMBL/GenBank/DDBJ databases">
        <authorList>
            <person name="de Groot N.N."/>
        </authorList>
    </citation>
    <scope>NUCLEOTIDE SEQUENCE [LARGE SCALE GENOMIC DNA]</scope>
    <source>
        <strain evidence="1 2">DSM 381</strain>
    </source>
</reference>